<name>A0A381YUA3_9ZZZZ</name>
<feature type="non-terminal residue" evidence="2">
    <location>
        <position position="1"/>
    </location>
</feature>
<evidence type="ECO:0000313" key="2">
    <source>
        <dbReference type="EMBL" id="SVA80067.1"/>
    </source>
</evidence>
<proteinExistence type="predicted"/>
<feature type="domain" description="Glycosyltransferase subfamily 4-like N-terminal" evidence="1">
    <location>
        <begin position="13"/>
        <end position="148"/>
    </location>
</feature>
<organism evidence="2">
    <name type="scientific">marine metagenome</name>
    <dbReference type="NCBI Taxonomy" id="408172"/>
    <lineage>
        <taxon>unclassified sequences</taxon>
        <taxon>metagenomes</taxon>
        <taxon>ecological metagenomes</taxon>
    </lineage>
</organism>
<dbReference type="InterPro" id="IPR028098">
    <property type="entry name" value="Glyco_trans_4-like_N"/>
</dbReference>
<feature type="non-terminal residue" evidence="2">
    <location>
        <position position="149"/>
    </location>
</feature>
<protein>
    <recommendedName>
        <fullName evidence="1">Glycosyltransferase subfamily 4-like N-terminal domain-containing protein</fullName>
    </recommendedName>
</protein>
<evidence type="ECO:0000259" key="1">
    <source>
        <dbReference type="Pfam" id="PF13439"/>
    </source>
</evidence>
<dbReference type="SUPFAM" id="SSF53756">
    <property type="entry name" value="UDP-Glycosyltransferase/glycogen phosphorylase"/>
    <property type="match status" value="1"/>
</dbReference>
<sequence>VIIITTQCFSPNIGGIESLMTGMANAMTSCGENIFVLADGIQEPQDRERNYNIKRFNSWKPIRRIQKANYLKQLCKENDVKAIFADSWKSIEYVNNLNIKIIVLAHGTEIPKQYWNRVANILRYKKNRIVSSYKNANKIIASSNYTRDL</sequence>
<reference evidence="2" key="1">
    <citation type="submission" date="2018-05" db="EMBL/GenBank/DDBJ databases">
        <authorList>
            <person name="Lanie J.A."/>
            <person name="Ng W.-L."/>
            <person name="Kazmierczak K.M."/>
            <person name="Andrzejewski T.M."/>
            <person name="Davidsen T.M."/>
            <person name="Wayne K.J."/>
            <person name="Tettelin H."/>
            <person name="Glass J.I."/>
            <person name="Rusch D."/>
            <person name="Podicherti R."/>
            <person name="Tsui H.-C.T."/>
            <person name="Winkler M.E."/>
        </authorList>
    </citation>
    <scope>NUCLEOTIDE SEQUENCE</scope>
</reference>
<gene>
    <name evidence="2" type="ORF">METZ01_LOCUS132921</name>
</gene>
<accession>A0A381YUA3</accession>
<dbReference type="Pfam" id="PF13439">
    <property type="entry name" value="Glyco_transf_4"/>
    <property type="match status" value="1"/>
</dbReference>
<dbReference type="Gene3D" id="3.40.50.2000">
    <property type="entry name" value="Glycogen Phosphorylase B"/>
    <property type="match status" value="1"/>
</dbReference>
<dbReference type="AlphaFoldDB" id="A0A381YUA3"/>
<dbReference type="EMBL" id="UINC01018972">
    <property type="protein sequence ID" value="SVA80067.1"/>
    <property type="molecule type" value="Genomic_DNA"/>
</dbReference>